<protein>
    <submittedName>
        <fullName evidence="1">Uncharacterized protein</fullName>
    </submittedName>
</protein>
<proteinExistence type="predicted"/>
<organism evidence="1 2">
    <name type="scientific">Candidatus Nomurabacteria bacterium GW2011_GWB1_44_12</name>
    <dbReference type="NCBI Taxonomy" id="1618748"/>
    <lineage>
        <taxon>Bacteria</taxon>
        <taxon>Candidatus Nomuraibacteriota</taxon>
    </lineage>
</organism>
<dbReference type="AlphaFoldDB" id="A0A837IIU9"/>
<comment type="caution">
    <text evidence="1">The sequence shown here is derived from an EMBL/GenBank/DDBJ whole genome shotgun (WGS) entry which is preliminary data.</text>
</comment>
<dbReference type="EMBL" id="LCHP01000002">
    <property type="protein sequence ID" value="KKT37122.1"/>
    <property type="molecule type" value="Genomic_DNA"/>
</dbReference>
<accession>A0A837IIU9</accession>
<dbReference type="Proteomes" id="UP000033815">
    <property type="component" value="Unassembled WGS sequence"/>
</dbReference>
<gene>
    <name evidence="1" type="ORF">UW25_C0002G0068</name>
</gene>
<evidence type="ECO:0000313" key="2">
    <source>
        <dbReference type="Proteomes" id="UP000033815"/>
    </source>
</evidence>
<reference evidence="1 2" key="1">
    <citation type="journal article" date="2015" name="Nature">
        <title>rRNA introns, odd ribosomes, and small enigmatic genomes across a large radiation of phyla.</title>
        <authorList>
            <person name="Brown C.T."/>
            <person name="Hug L.A."/>
            <person name="Thomas B.C."/>
            <person name="Sharon I."/>
            <person name="Castelle C.J."/>
            <person name="Singh A."/>
            <person name="Wilkins M.J."/>
            <person name="Williams K.H."/>
            <person name="Banfield J.F."/>
        </authorList>
    </citation>
    <scope>NUCLEOTIDE SEQUENCE [LARGE SCALE GENOMIC DNA]</scope>
</reference>
<evidence type="ECO:0000313" key="1">
    <source>
        <dbReference type="EMBL" id="KKT37122.1"/>
    </source>
</evidence>
<sequence>MKKIVLFLVVVYALSAFGAWLLFSKNVSGNVVLTQEIASLKSELSLAKTTLEAEKTARINAEKKITDARVNSAFLALALCPTLEATDKNAPCVKNSTEWLSQTIMSGTTLTSPDAKAKMEALLVALGKKTKPTAKQLYEMLRPIEVYALKALSENLK</sequence>
<name>A0A837IIU9_9BACT</name>